<dbReference type="Pfam" id="PF00743">
    <property type="entry name" value="FMO-like"/>
    <property type="match status" value="2"/>
</dbReference>
<name>A0ABD2KWR1_9BILA</name>
<dbReference type="PANTHER" id="PTHR23023">
    <property type="entry name" value="DIMETHYLANILINE MONOOXYGENASE"/>
    <property type="match status" value="1"/>
</dbReference>
<dbReference type="PIRSF" id="PIRSF000332">
    <property type="entry name" value="FMO"/>
    <property type="match status" value="1"/>
</dbReference>
<comment type="cofactor">
    <cofactor evidence="6">
        <name>FAD</name>
        <dbReference type="ChEBI" id="CHEBI:57692"/>
    </cofactor>
</comment>
<accession>A0ABD2KWR1</accession>
<sequence>MKVCIIGAGVSGLTAIKACIEEGITDIVCYEKTSQIGGLWNYRPDKVECATVMASTVINTSKEMMAYSDFPPPIEFPNFMHHSYVQKYVEMYADHFNLAKYIEFNTEVKENFKGQILHAKQYRDYKGFEDKKVFIVGIGNSALDIGVELAKIAKNVTISTRRGTWVFNRVIQNGLPYDVVYQTVNDCLANLLASGRITITDDISSIGEHSICVKDGREFSADVIILCTGYTFGVPFIRPAELIPIRKQNEIDLYKNVFPPSNYVAKRLAVIGLVQPIGSVAPIAEMQSRWAAAVFAGRLQLPDNGTMCEDIAQTRAQMRRQYFESAKHTVQVPFIPYMDELAELVGCKPNLAKLFMDDPKFALRLFFGPNVPYVYRISGLNRWHKAKIAINSLPRRVKMPLMQCGGPTREMPTRKCKGLMHRCFKFGTTKCFALYFGILFTFHLWVFGRYDAFSMSMFIVYNSLISLISVFVWLFFFDFVWL</sequence>
<dbReference type="InterPro" id="IPR050346">
    <property type="entry name" value="FMO-like"/>
</dbReference>
<evidence type="ECO:0000256" key="3">
    <source>
        <dbReference type="ARBA" id="ARBA00022827"/>
    </source>
</evidence>
<dbReference type="AlphaFoldDB" id="A0ABD2KWR1"/>
<dbReference type="InterPro" id="IPR036188">
    <property type="entry name" value="FAD/NAD-bd_sf"/>
</dbReference>
<keyword evidence="5 6" id="KW-0560">Oxidoreductase</keyword>
<dbReference type="SUPFAM" id="SSF51905">
    <property type="entry name" value="FAD/NAD(P)-binding domain"/>
    <property type="match status" value="1"/>
</dbReference>
<comment type="caution">
    <text evidence="8">The sequence shown here is derived from an EMBL/GenBank/DDBJ whole genome shotgun (WGS) entry which is preliminary data.</text>
</comment>
<keyword evidence="4" id="KW-0521">NADP</keyword>
<feature type="transmembrane region" description="Helical" evidence="7">
    <location>
        <begin position="460"/>
        <end position="481"/>
    </location>
</feature>
<dbReference type="PRINTS" id="PR00370">
    <property type="entry name" value="FMOXYGENASE"/>
</dbReference>
<dbReference type="FunFam" id="3.50.50.60:FF:000042">
    <property type="entry name" value="Dimethylaniline monooxygenase [N-oxide-forming]"/>
    <property type="match status" value="1"/>
</dbReference>
<evidence type="ECO:0000256" key="5">
    <source>
        <dbReference type="ARBA" id="ARBA00023002"/>
    </source>
</evidence>
<dbReference type="EMBL" id="JBICBT010000624">
    <property type="protein sequence ID" value="KAL3107254.1"/>
    <property type="molecule type" value="Genomic_DNA"/>
</dbReference>
<feature type="transmembrane region" description="Helical" evidence="7">
    <location>
        <begin position="432"/>
        <end position="448"/>
    </location>
</feature>
<keyword evidence="6" id="KW-0503">Monooxygenase</keyword>
<comment type="similarity">
    <text evidence="1 6">Belongs to the FMO family.</text>
</comment>
<dbReference type="Proteomes" id="UP001620626">
    <property type="component" value="Unassembled WGS sequence"/>
</dbReference>
<evidence type="ECO:0000256" key="1">
    <source>
        <dbReference type="ARBA" id="ARBA00009183"/>
    </source>
</evidence>
<dbReference type="InterPro" id="IPR000960">
    <property type="entry name" value="Flavin_mOase"/>
</dbReference>
<evidence type="ECO:0000313" key="9">
    <source>
        <dbReference type="Proteomes" id="UP001620626"/>
    </source>
</evidence>
<keyword evidence="7" id="KW-0812">Transmembrane</keyword>
<gene>
    <name evidence="8" type="ORF">niasHT_018430</name>
</gene>
<keyword evidence="2 6" id="KW-0285">Flavoprotein</keyword>
<organism evidence="8 9">
    <name type="scientific">Heterodera trifolii</name>
    <dbReference type="NCBI Taxonomy" id="157864"/>
    <lineage>
        <taxon>Eukaryota</taxon>
        <taxon>Metazoa</taxon>
        <taxon>Ecdysozoa</taxon>
        <taxon>Nematoda</taxon>
        <taxon>Chromadorea</taxon>
        <taxon>Rhabditida</taxon>
        <taxon>Tylenchina</taxon>
        <taxon>Tylenchomorpha</taxon>
        <taxon>Tylenchoidea</taxon>
        <taxon>Heteroderidae</taxon>
        <taxon>Heteroderinae</taxon>
        <taxon>Heterodera</taxon>
    </lineage>
</organism>
<dbReference type="Gene3D" id="3.50.50.60">
    <property type="entry name" value="FAD/NAD(P)-binding domain"/>
    <property type="match status" value="3"/>
</dbReference>
<keyword evidence="7" id="KW-1133">Transmembrane helix</keyword>
<keyword evidence="7" id="KW-0472">Membrane</keyword>
<keyword evidence="3 6" id="KW-0274">FAD</keyword>
<protein>
    <recommendedName>
        <fullName evidence="6">Flavin-containing monooxygenase</fullName>
        <ecNumber evidence="6">1.-.-.-</ecNumber>
    </recommendedName>
</protein>
<dbReference type="InterPro" id="IPR020946">
    <property type="entry name" value="Flavin_mOase-like"/>
</dbReference>
<evidence type="ECO:0000256" key="2">
    <source>
        <dbReference type="ARBA" id="ARBA00022630"/>
    </source>
</evidence>
<evidence type="ECO:0000256" key="7">
    <source>
        <dbReference type="SAM" id="Phobius"/>
    </source>
</evidence>
<evidence type="ECO:0000256" key="4">
    <source>
        <dbReference type="ARBA" id="ARBA00022857"/>
    </source>
</evidence>
<dbReference type="EC" id="1.-.-.-" evidence="6"/>
<evidence type="ECO:0000313" key="8">
    <source>
        <dbReference type="EMBL" id="KAL3107254.1"/>
    </source>
</evidence>
<evidence type="ECO:0000256" key="6">
    <source>
        <dbReference type="RuleBase" id="RU361177"/>
    </source>
</evidence>
<dbReference type="GO" id="GO:0004497">
    <property type="term" value="F:monooxygenase activity"/>
    <property type="evidence" value="ECO:0007669"/>
    <property type="project" value="UniProtKB-KW"/>
</dbReference>
<keyword evidence="9" id="KW-1185">Reference proteome</keyword>
<reference evidence="8 9" key="1">
    <citation type="submission" date="2024-10" db="EMBL/GenBank/DDBJ databases">
        <authorList>
            <person name="Kim D."/>
        </authorList>
    </citation>
    <scope>NUCLEOTIDE SEQUENCE [LARGE SCALE GENOMIC DNA]</scope>
    <source>
        <strain evidence="8">BH-2024</strain>
    </source>
</reference>
<proteinExistence type="inferred from homology"/>